<dbReference type="PANTHER" id="PTHR43620:SF7">
    <property type="entry name" value="GLYCEROPHOSPHODIESTER PHOSPHODIESTERASE GDPD5-RELATED"/>
    <property type="match status" value="1"/>
</dbReference>
<evidence type="ECO:0000313" key="9">
    <source>
        <dbReference type="Proteomes" id="UP000288293"/>
    </source>
</evidence>
<accession>A0A432W408</accession>
<evidence type="ECO:0000259" key="7">
    <source>
        <dbReference type="PROSITE" id="PS51704"/>
    </source>
</evidence>
<keyword evidence="9" id="KW-1185">Reference proteome</keyword>
<sequence>MIVALYIGLMLSTASEATVARDVAIQFGDRPFYLLDQLPPGALQQRLENCDLSELEAQNFSIAHRGAPLFYPEHSKASYLAAVRSGAGIIECDVTFTKDHELVCRHAQCDLHQTTDILLRPEIAPACSQPFTPASEGKPATASCCASDISLQQYQQLCARMDGVDPQATNVEDYIQGTPEWRTELYGHCEQVMTHADSIALIDSYGLKMTPELKEPELTMPFSGFSREDFADKIIEEYTAAGVSPERVYLQSFHLEDILCWIETAPDFARQAVWLDGRYTLQDFDPGQADSWRPSMSELKEQGVNIIGPPLWMLVTERDGQVVPSEYARKAKAAGLEIITWTLERSGPLDQGGGWYYLSIQQLTNSDAMVLQLLDVLANDVGVLGVFSDWPATTSFFSHCNE</sequence>
<dbReference type="GO" id="GO:0006629">
    <property type="term" value="P:lipid metabolic process"/>
    <property type="evidence" value="ECO:0007669"/>
    <property type="project" value="InterPro"/>
</dbReference>
<dbReference type="SUPFAM" id="SSF51695">
    <property type="entry name" value="PLC-like phosphodiesterases"/>
    <property type="match status" value="1"/>
</dbReference>
<evidence type="ECO:0000256" key="3">
    <source>
        <dbReference type="ARBA" id="ARBA00022729"/>
    </source>
</evidence>
<dbReference type="EMBL" id="PIPL01000003">
    <property type="protein sequence ID" value="RUO24077.1"/>
    <property type="molecule type" value="Genomic_DNA"/>
</dbReference>
<dbReference type="RefSeq" id="WP_126804498.1">
    <property type="nucleotide sequence ID" value="NZ_PIPL01000003.1"/>
</dbReference>
<dbReference type="Pfam" id="PF03009">
    <property type="entry name" value="GDPD"/>
    <property type="match status" value="1"/>
</dbReference>
<feature type="domain" description="GP-PDE" evidence="7">
    <location>
        <begin position="59"/>
        <end position="398"/>
    </location>
</feature>
<dbReference type="OrthoDB" id="9795622at2"/>
<evidence type="ECO:0000256" key="6">
    <source>
        <dbReference type="ARBA" id="ARBA00047512"/>
    </source>
</evidence>
<keyword evidence="4" id="KW-0319">Glycerol metabolism</keyword>
<evidence type="ECO:0000256" key="1">
    <source>
        <dbReference type="ARBA" id="ARBA00007277"/>
    </source>
</evidence>
<dbReference type="Proteomes" id="UP000288293">
    <property type="component" value="Unassembled WGS sequence"/>
</dbReference>
<evidence type="ECO:0000256" key="5">
    <source>
        <dbReference type="ARBA" id="ARBA00022801"/>
    </source>
</evidence>
<dbReference type="GO" id="GO:0006071">
    <property type="term" value="P:glycerol metabolic process"/>
    <property type="evidence" value="ECO:0007669"/>
    <property type="project" value="UniProtKB-KW"/>
</dbReference>
<dbReference type="PROSITE" id="PS51704">
    <property type="entry name" value="GP_PDE"/>
    <property type="match status" value="1"/>
</dbReference>
<evidence type="ECO:0000256" key="2">
    <source>
        <dbReference type="ARBA" id="ARBA00012247"/>
    </source>
</evidence>
<protein>
    <recommendedName>
        <fullName evidence="2">glycerophosphodiester phosphodiesterase</fullName>
        <ecNumber evidence="2">3.1.4.46</ecNumber>
    </recommendedName>
</protein>
<dbReference type="EC" id="3.1.4.46" evidence="2"/>
<keyword evidence="5" id="KW-0378">Hydrolase</keyword>
<name>A0A432W408_9GAMM</name>
<dbReference type="AlphaFoldDB" id="A0A432W408"/>
<comment type="catalytic activity">
    <reaction evidence="6">
        <text>a sn-glycero-3-phosphodiester + H2O = an alcohol + sn-glycerol 3-phosphate + H(+)</text>
        <dbReference type="Rhea" id="RHEA:12969"/>
        <dbReference type="ChEBI" id="CHEBI:15377"/>
        <dbReference type="ChEBI" id="CHEBI:15378"/>
        <dbReference type="ChEBI" id="CHEBI:30879"/>
        <dbReference type="ChEBI" id="CHEBI:57597"/>
        <dbReference type="ChEBI" id="CHEBI:83408"/>
        <dbReference type="EC" id="3.1.4.46"/>
    </reaction>
</comment>
<reference evidence="8 9" key="1">
    <citation type="journal article" date="2011" name="Front. Microbiol.">
        <title>Genomic signatures of strain selection and enhancement in Bacillus atrophaeus var. globigii, a historical biowarfare simulant.</title>
        <authorList>
            <person name="Gibbons H.S."/>
            <person name="Broomall S.M."/>
            <person name="McNew L.A."/>
            <person name="Daligault H."/>
            <person name="Chapman C."/>
            <person name="Bruce D."/>
            <person name="Karavis M."/>
            <person name="Krepps M."/>
            <person name="McGregor P.A."/>
            <person name="Hong C."/>
            <person name="Park K.H."/>
            <person name="Akmal A."/>
            <person name="Feldman A."/>
            <person name="Lin J.S."/>
            <person name="Chang W.E."/>
            <person name="Higgs B.W."/>
            <person name="Demirev P."/>
            <person name="Lindquist J."/>
            <person name="Liem A."/>
            <person name="Fochler E."/>
            <person name="Read T.D."/>
            <person name="Tapia R."/>
            <person name="Johnson S."/>
            <person name="Bishop-Lilly K.A."/>
            <person name="Detter C."/>
            <person name="Han C."/>
            <person name="Sozhamannan S."/>
            <person name="Rosenzweig C.N."/>
            <person name="Skowronski E.W."/>
        </authorList>
    </citation>
    <scope>NUCLEOTIDE SEQUENCE [LARGE SCALE GENOMIC DNA]</scope>
    <source>
        <strain evidence="8 9">MLST1</strain>
    </source>
</reference>
<comment type="similarity">
    <text evidence="1">Belongs to the glycerophosphoryl diester phosphodiesterase family.</text>
</comment>
<evidence type="ECO:0000313" key="8">
    <source>
        <dbReference type="EMBL" id="RUO24077.1"/>
    </source>
</evidence>
<keyword evidence="3" id="KW-0732">Signal</keyword>
<gene>
    <name evidence="8" type="ORF">CWE09_13115</name>
</gene>
<dbReference type="Gene3D" id="3.20.20.190">
    <property type="entry name" value="Phosphatidylinositol (PI) phosphodiesterase"/>
    <property type="match status" value="1"/>
</dbReference>
<dbReference type="InterPro" id="IPR017946">
    <property type="entry name" value="PLC-like_Pdiesterase_TIM-brl"/>
</dbReference>
<comment type="caution">
    <text evidence="8">The sequence shown here is derived from an EMBL/GenBank/DDBJ whole genome shotgun (WGS) entry which is preliminary data.</text>
</comment>
<evidence type="ECO:0000256" key="4">
    <source>
        <dbReference type="ARBA" id="ARBA00022798"/>
    </source>
</evidence>
<dbReference type="GO" id="GO:0008889">
    <property type="term" value="F:glycerophosphodiester phosphodiesterase activity"/>
    <property type="evidence" value="ECO:0007669"/>
    <property type="project" value="UniProtKB-EC"/>
</dbReference>
<dbReference type="PANTHER" id="PTHR43620">
    <property type="entry name" value="GLYCEROPHOSPHORYL DIESTER PHOSPHODIESTERASE"/>
    <property type="match status" value="1"/>
</dbReference>
<organism evidence="8 9">
    <name type="scientific">Aliidiomarina minuta</name>
    <dbReference type="NCBI Taxonomy" id="880057"/>
    <lineage>
        <taxon>Bacteria</taxon>
        <taxon>Pseudomonadati</taxon>
        <taxon>Pseudomonadota</taxon>
        <taxon>Gammaproteobacteria</taxon>
        <taxon>Alteromonadales</taxon>
        <taxon>Idiomarinaceae</taxon>
        <taxon>Aliidiomarina</taxon>
    </lineage>
</organism>
<dbReference type="InterPro" id="IPR030395">
    <property type="entry name" value="GP_PDE_dom"/>
</dbReference>
<proteinExistence type="inferred from homology"/>